<sequence length="74" mass="8304">MVQIWKKPQVSAASRISSTTSACRFCAIEVDHRDLEVSSDISQRVYKELQRLDEEGGDGFDAASMRPLTPVWFG</sequence>
<name>A0AAV6L4U8_9ERIC</name>
<evidence type="ECO:0000313" key="2">
    <source>
        <dbReference type="Proteomes" id="UP000823749"/>
    </source>
</evidence>
<dbReference type="EMBL" id="JACTNZ010000003">
    <property type="protein sequence ID" value="KAG5559740.1"/>
    <property type="molecule type" value="Genomic_DNA"/>
</dbReference>
<dbReference type="Proteomes" id="UP000823749">
    <property type="component" value="Chromosome 3"/>
</dbReference>
<gene>
    <name evidence="1" type="ORF">RHGRI_009298</name>
</gene>
<proteinExistence type="predicted"/>
<comment type="caution">
    <text evidence="1">The sequence shown here is derived from an EMBL/GenBank/DDBJ whole genome shotgun (WGS) entry which is preliminary data.</text>
</comment>
<dbReference type="AlphaFoldDB" id="A0AAV6L4U8"/>
<organism evidence="1 2">
    <name type="scientific">Rhododendron griersonianum</name>
    <dbReference type="NCBI Taxonomy" id="479676"/>
    <lineage>
        <taxon>Eukaryota</taxon>
        <taxon>Viridiplantae</taxon>
        <taxon>Streptophyta</taxon>
        <taxon>Embryophyta</taxon>
        <taxon>Tracheophyta</taxon>
        <taxon>Spermatophyta</taxon>
        <taxon>Magnoliopsida</taxon>
        <taxon>eudicotyledons</taxon>
        <taxon>Gunneridae</taxon>
        <taxon>Pentapetalae</taxon>
        <taxon>asterids</taxon>
        <taxon>Ericales</taxon>
        <taxon>Ericaceae</taxon>
        <taxon>Ericoideae</taxon>
        <taxon>Rhodoreae</taxon>
        <taxon>Rhododendron</taxon>
    </lineage>
</organism>
<reference evidence="1" key="1">
    <citation type="submission" date="2020-08" db="EMBL/GenBank/DDBJ databases">
        <title>Plant Genome Project.</title>
        <authorList>
            <person name="Zhang R.-G."/>
        </authorList>
    </citation>
    <scope>NUCLEOTIDE SEQUENCE</scope>
    <source>
        <strain evidence="1">WSP0</strain>
        <tissue evidence="1">Leaf</tissue>
    </source>
</reference>
<evidence type="ECO:0000313" key="1">
    <source>
        <dbReference type="EMBL" id="KAG5559740.1"/>
    </source>
</evidence>
<keyword evidence="2" id="KW-1185">Reference proteome</keyword>
<protein>
    <submittedName>
        <fullName evidence="1">Uncharacterized protein</fullName>
    </submittedName>
</protein>
<accession>A0AAV6L4U8</accession>